<comment type="caution">
    <text evidence="1">The sequence shown here is derived from an EMBL/GenBank/DDBJ whole genome shotgun (WGS) entry which is preliminary data.</text>
</comment>
<sequence>MDEMKASALMFTRFHAIETLLTVLLGSHPHGPVPRFAKKFFGQKFNDAVQSVARKEIPTTLGIRGVTDYDKWIAAKFWGRLGTENVLDDEVIKFISVQARLFSQKTVYNAFKHGCRIGRSWPNLSVKDEKSGEWLPFLEITSGVGWLHWEEDKKSKSASVTFGAMSCDPADDHGAVAIMALLVRAMKTIRLAKPEDKINVQLPTTIKAGMHVPANMNIRMSASRQRSYPLIALRNRTV</sequence>
<protein>
    <submittedName>
        <fullName evidence="1">Uncharacterized protein</fullName>
    </submittedName>
</protein>
<evidence type="ECO:0000313" key="2">
    <source>
        <dbReference type="Proteomes" id="UP000186817"/>
    </source>
</evidence>
<dbReference type="AlphaFoldDB" id="A0A1Q9BWZ4"/>
<dbReference type="Proteomes" id="UP000186817">
    <property type="component" value="Unassembled WGS sequence"/>
</dbReference>
<keyword evidence="2" id="KW-1185">Reference proteome</keyword>
<accession>A0A1Q9BWZ4</accession>
<gene>
    <name evidence="1" type="ORF">AK812_SmicGene45023</name>
</gene>
<reference evidence="1 2" key="1">
    <citation type="submission" date="2016-02" db="EMBL/GenBank/DDBJ databases">
        <title>Genome analysis of coral dinoflagellate symbionts highlights evolutionary adaptations to a symbiotic lifestyle.</title>
        <authorList>
            <person name="Aranda M."/>
            <person name="Li Y."/>
            <person name="Liew Y.J."/>
            <person name="Baumgarten S."/>
            <person name="Simakov O."/>
            <person name="Wilson M."/>
            <person name="Piel J."/>
            <person name="Ashoor H."/>
            <person name="Bougouffa S."/>
            <person name="Bajic V.B."/>
            <person name="Ryu T."/>
            <person name="Ravasi T."/>
            <person name="Bayer T."/>
            <person name="Micklem G."/>
            <person name="Kim H."/>
            <person name="Bhak J."/>
            <person name="Lajeunesse T.C."/>
            <person name="Voolstra C.R."/>
        </authorList>
    </citation>
    <scope>NUCLEOTIDE SEQUENCE [LARGE SCALE GENOMIC DNA]</scope>
    <source>
        <strain evidence="1 2">CCMP2467</strain>
    </source>
</reference>
<proteinExistence type="predicted"/>
<name>A0A1Q9BWZ4_SYMMI</name>
<evidence type="ECO:0000313" key="1">
    <source>
        <dbReference type="EMBL" id="OLP75218.1"/>
    </source>
</evidence>
<dbReference type="EMBL" id="LSRX01002677">
    <property type="protein sequence ID" value="OLP75218.1"/>
    <property type="molecule type" value="Genomic_DNA"/>
</dbReference>
<organism evidence="1 2">
    <name type="scientific">Symbiodinium microadriaticum</name>
    <name type="common">Dinoflagellate</name>
    <name type="synonym">Zooxanthella microadriatica</name>
    <dbReference type="NCBI Taxonomy" id="2951"/>
    <lineage>
        <taxon>Eukaryota</taxon>
        <taxon>Sar</taxon>
        <taxon>Alveolata</taxon>
        <taxon>Dinophyceae</taxon>
        <taxon>Suessiales</taxon>
        <taxon>Symbiodiniaceae</taxon>
        <taxon>Symbiodinium</taxon>
    </lineage>
</organism>